<dbReference type="AlphaFoldDB" id="A0A1Q9DP30"/>
<reference evidence="2 3" key="1">
    <citation type="submission" date="2016-02" db="EMBL/GenBank/DDBJ databases">
        <title>Genome analysis of coral dinoflagellate symbionts highlights evolutionary adaptations to a symbiotic lifestyle.</title>
        <authorList>
            <person name="Aranda M."/>
            <person name="Li Y."/>
            <person name="Liew Y.J."/>
            <person name="Baumgarten S."/>
            <person name="Simakov O."/>
            <person name="Wilson M."/>
            <person name="Piel J."/>
            <person name="Ashoor H."/>
            <person name="Bougouffa S."/>
            <person name="Bajic V.B."/>
            <person name="Ryu T."/>
            <person name="Ravasi T."/>
            <person name="Bayer T."/>
            <person name="Micklem G."/>
            <person name="Kim H."/>
            <person name="Bhak J."/>
            <person name="Lajeunesse T.C."/>
            <person name="Voolstra C.R."/>
        </authorList>
    </citation>
    <scope>NUCLEOTIDE SEQUENCE [LARGE SCALE GENOMIC DNA]</scope>
    <source>
        <strain evidence="2 3">CCMP2467</strain>
    </source>
</reference>
<accession>A0A1Q9DP30</accession>
<evidence type="ECO:0000256" key="1">
    <source>
        <dbReference type="SAM" id="MobiDB-lite"/>
    </source>
</evidence>
<gene>
    <name evidence="2" type="ORF">AK812_SmicGene20772</name>
</gene>
<dbReference type="EMBL" id="LSRX01000451">
    <property type="protein sequence ID" value="OLP96927.1"/>
    <property type="molecule type" value="Genomic_DNA"/>
</dbReference>
<feature type="compositionally biased region" description="Polar residues" evidence="1">
    <location>
        <begin position="76"/>
        <end position="90"/>
    </location>
</feature>
<name>A0A1Q9DP30_SYMMI</name>
<protein>
    <submittedName>
        <fullName evidence="2">Uncharacterized protein</fullName>
    </submittedName>
</protein>
<organism evidence="2 3">
    <name type="scientific">Symbiodinium microadriaticum</name>
    <name type="common">Dinoflagellate</name>
    <name type="synonym">Zooxanthella microadriatica</name>
    <dbReference type="NCBI Taxonomy" id="2951"/>
    <lineage>
        <taxon>Eukaryota</taxon>
        <taxon>Sar</taxon>
        <taxon>Alveolata</taxon>
        <taxon>Dinophyceae</taxon>
        <taxon>Suessiales</taxon>
        <taxon>Symbiodiniaceae</taxon>
        <taxon>Symbiodinium</taxon>
    </lineage>
</organism>
<comment type="caution">
    <text evidence="2">The sequence shown here is derived from an EMBL/GenBank/DDBJ whole genome shotgun (WGS) entry which is preliminary data.</text>
</comment>
<feature type="region of interest" description="Disordered" evidence="1">
    <location>
        <begin position="46"/>
        <end position="99"/>
    </location>
</feature>
<keyword evidence="3" id="KW-1185">Reference proteome</keyword>
<evidence type="ECO:0000313" key="2">
    <source>
        <dbReference type="EMBL" id="OLP96927.1"/>
    </source>
</evidence>
<evidence type="ECO:0000313" key="3">
    <source>
        <dbReference type="Proteomes" id="UP000186817"/>
    </source>
</evidence>
<proteinExistence type="predicted"/>
<dbReference type="Proteomes" id="UP000186817">
    <property type="component" value="Unassembled WGS sequence"/>
</dbReference>
<sequence length="99" mass="11212">MEKWEGVGDEVIQRRRPSCPELYRVVRRYCVRLAVYRGILQEAKRRMQRTPVHMPPTNSNPKRATRSARSVKFMDNSGSESLPGSVNSAGDTLPGHTIS</sequence>